<dbReference type="Proteomes" id="UP000679126">
    <property type="component" value="Unassembled WGS sequence"/>
</dbReference>
<name>A0ABS3YIU6_9BACT</name>
<accession>A0ABS3YIU6</accession>
<gene>
    <name evidence="1" type="ORF">J7I43_17435</name>
</gene>
<dbReference type="RefSeq" id="WP_209147135.1">
    <property type="nucleotide sequence ID" value="NZ_JAGHKP010000003.1"/>
</dbReference>
<organism evidence="1 2">
    <name type="scientific">Chitinophaga chungangae</name>
    <dbReference type="NCBI Taxonomy" id="2821488"/>
    <lineage>
        <taxon>Bacteria</taxon>
        <taxon>Pseudomonadati</taxon>
        <taxon>Bacteroidota</taxon>
        <taxon>Chitinophagia</taxon>
        <taxon>Chitinophagales</taxon>
        <taxon>Chitinophagaceae</taxon>
        <taxon>Chitinophaga</taxon>
    </lineage>
</organism>
<dbReference type="EMBL" id="JAGHKP010000003">
    <property type="protein sequence ID" value="MBO9154014.1"/>
    <property type="molecule type" value="Genomic_DNA"/>
</dbReference>
<proteinExistence type="predicted"/>
<sequence>MLLLMVPAFSFAQNADAVTGIWYNQEKDAKIQIYRSDKYFGKIVWIATVWTRA</sequence>
<comment type="caution">
    <text evidence="1">The sequence shown here is derived from an EMBL/GenBank/DDBJ whole genome shotgun (WGS) entry which is preliminary data.</text>
</comment>
<reference evidence="2" key="1">
    <citation type="submission" date="2021-03" db="EMBL/GenBank/DDBJ databases">
        <title>Assistant Professor.</title>
        <authorList>
            <person name="Huq M.A."/>
        </authorList>
    </citation>
    <scope>NUCLEOTIDE SEQUENCE [LARGE SCALE GENOMIC DNA]</scope>
    <source>
        <strain evidence="2">MAH-28</strain>
    </source>
</reference>
<evidence type="ECO:0000313" key="1">
    <source>
        <dbReference type="EMBL" id="MBO9154014.1"/>
    </source>
</evidence>
<protein>
    <submittedName>
        <fullName evidence="1">DUF2147 domain-containing protein</fullName>
    </submittedName>
</protein>
<keyword evidence="2" id="KW-1185">Reference proteome</keyword>
<evidence type="ECO:0000313" key="2">
    <source>
        <dbReference type="Proteomes" id="UP000679126"/>
    </source>
</evidence>